<sequence>MDRRKTIRGSHLLNPKPKLVHATAPSTMATRQPITAGSTLFLTSQVLVSLEGDHQTQGALSAPPDDNSCCLRVENERFSSQCLFKIIYRKDGQARTSLDDELNKNKRATAGSKTMTRSNTARTMTVESSEDVLDSILNWESPAMETDKEKADFKEAMKDFGQPLRFGQYINLLHVVSDKVVTRTNSTAAAEMQCLEVAITKEVSIDSYFQIMPQYKSRSEGELVYSGDPIYLKCCGGSGDFFLRSSNKFKIQDDAEYGFLDLAKPDSKGKSVRRSSHAHNLLGKSHKWSSPREVNASNNPSPWTLNIYSHYNVNASSYLSTVSPFRIRHPETDCYLSHTIVTKKSSASLRLKSGPDNVKTVWMFERHNPGTCWKGGVLHWGEKLRLLHVPTNLYLDVESEPMDSAGGSTSSLMYHTKLSSQGCPIELEASRSEIGPMKHSDCIFYVKTRVEGKPVFLYNTSKSNVEAPQDSSSPHQSFQTKKSKGNKYDGNIITFCSTKELQDTVSIENIDATSLSSSLRVFSNVKTVHQLFQKTAVYVREKKKVDRVLTEEIEFPPKCLQKVKELLIESTIATHDVGTGENIEKARSVLMTEPVGYIVDGSPRREIQDDMQTSHMIDVAMQIVCFPQLFGITLDEINTPPYSQLKHLIHLTYAFILNCLDNPNIKDYICAGYVCTSENIGVNKLYNSQNDFLEALAKSSTDQWIANLKDVSTKKVGTSWIDMMISHLGYELGVGEVLSQLFLDNEHLLQNGVTTKSIETFIRLINVKGPQSRFLNFLKVLARCAQLDGSRTGITQNQELLMNTFFKNELHADVVIETALDLDNSDHHKSARPNRSYFKISELLNPSKVWDSTDVAREVMGAALATKDAAFKDIVVSWATSDFWFPGMGSEFSLFHSPKFLGINYNESINTSVISHPQHIARNNHADPSQKSNYSTDKPYGFEDGNLSKESKSVTATLQELIRQVAKSNQGVYPNFEPSFLEVMQVAERSQLASKRMTFSDFMRIMATFKITDVLLNGNSETFFRECCLRQTKPFPDGAPVGNALEVFLNLIRSISQPCNDLAWVRLEELVWVLDHNFRSPISTWRSSFHKLLTKDPKPSNFDDQLQTILSNRKYFDTLYHKVHCQDINCNGIQEGGGYCRFFKHKEFAPWASPEMGGKKSKEQFKQMKRLANFYNENLQLVAESCADRSNHCIRYFQVQYSFETVFTGLTNESLPPEIRASFTKLMISLYIDRYPHERVLSNANNMYLEDEIMKMVHAPGKISLQAFASSRTQADNERINEHIQSIQPPEEKNKVRDFFNKKSADKFLLVRDYIANFLILNRFIPLGAKNKTFLNLQSSILDLVYELLDYGFYGSMASLRKILKPLLALLDSRSQLEDDEYDSDNDFDDLDLEEDEEQDEPANHSYRSSRSGKRSNRTRSVSHLDDWLDKDDDENSEGADLRERKRKGSVFSIRKTLSNTRDFSEMTKAATAALSEATMSQNESSVVTLNMQPVLTILPKYTLSHANSRVHLMRKKICKIVYLMCSRNLEIMMKQLLVQLEINKDDINVVAKSVVKRRRMSADHSSFLDTSNLEKFNAKYKKIYHDVEAESSAVNNLRGKFFKSGKVAPEMSTKTTFSDFNSSETFSSIANVAKNRMNQDVGMVQDEDEFMISIFYTVCLMREGSSESEPQILDLDAIITDGASSDSVDKMLIDLMMHEMPDLFESALKLLTQRYYMKRNLHQSLRKTVLVGKEEDQSNGFLRRHLRQLRNDATSFELWKSNEEIQHTTAYIRSIKTLGMLSRLTGIFGQAYLKKLDIASPGAETSAQRNTLSPLLEGSTLECVRDDIDITDIDSRGDSLPLINKLLFGMDSSTRNVSIYLHAILSGCKDYLNPRTTSDFDSLRLPIVLGVFESGYNHVDAANTKRFTGAIHSNLMIINNAVRVMLRVLAIPFDELSCEGSMCPYCGEDIPRSHIALYMENSDFESITFDCYCPRRECQGKPKMLLKKKQRELFALKRKCMSTLEHIALTNLEGREELMEKLPEIEKHIMGGLGAEKCFLAISLSSEYYKAMSESHIDTMISVIERCCGSDKRTFDVSSLETINTEPMLVALRYLRLVAMNDSLMRVGILRKLCERTSLVSMAFFCSASSAFKMVRENVASLEDEENLTAKETFEIVESLQLYTITLNLIGELAASKDTEIEGILQTVLPLRHIIDLLCREEIEEKLPMIYGVKAAISKCLICFWFSTSISVPNLIKHPQLPWLVQRLRKDLDHFIKTVEREAHEAEDSDEWAATANSNPEDRVLLEHHKVHKSLAQRSWIYNGVVPILVAFFDDNGPWNADEAPDSLALAEKKLAESIEKLIELEKNNHDHTSDLSKLAKVFGSKIKVVDGGMQLGRKKRRETSFMRAKVPQSIQSAGGFTKSTSLQKSLKQYVDYLETKGSLLHELFRHDEHVVAAKLMGNFFIDRSIQDLVNPSNENKDRAGELNEADTMDDANEGLEDEGDVGRDEENLDDFTFPQIAQRMIRYTEDKLSALVQGNDISEQSMEVCRINIIILQRCCELAASSYSNSQLSEMSTTNWRGERYGKKNMKEHEGDISIADSSEENKNPSNKGPEDNSARLDLIQDTLGSLGALSLCAKIIGLVDDDDLIEESMKLGHWLVKHGNFDNQTRFLTYVMTSDSSHQFFGKIDSIFTSAIETIAPGQNLSDNVAYNQLLVVVPFLKELMENHRSELQLCMGNQSSCYVATSKFPSFNILQRACSLILTITNDERAYTKKAKPELVILLTEILVFLIESTQGPCVQNQNILVSCGIIVAAKRILKFRLNVETTTWDHMTSSTKTKPTKFNFSTSIGKTSDEEIKEEGLAMLITTFKRLKEHAVKVCLSLLEGRNEDTFVHSKIMQELPTGILETRLSQLFTRWSILTDSKLSDESSVTINVPETFRQYIKEEKWLDEGFDILALLRYLEKVMPGVSRGKFYGSAVIPKVSDAVFRQMVRAKTIQRKEIEFLSTHVSELALFIKSTEKKMHMAAIGEDAKIQLPPQWESERKQFDKHRFEKMILKIVTMLGKHDVGMMLEAASSSNTNAFDDALAVKKSAAPMSDFERMKAFDFGAKMNEIWLNERDSQVLNDFTGTIAIGGHATKEGPIRGRKSSLVSIHKRVIGGIVDSSMEKEAISNPGGHSTRTMSKHQLDAHRKRTKLHMVTSILKHSLGVMKTSKEYLSNLTGSKKITEVNTVLKNIHLVESIIEKENVTDRSLINVFKLMKDIIPMSRQFIRIMHPMIEHSRSFSYFSDKLKSIEIQNENQQVEKIFFKEPLVCEFLTQADKRRLKYNLKLERGCADMKTFVSESKDLYHMLLHKQGLSGQKYFGVIDLGSLTTQQEYIRSFQVKLVYMCSFIVLLSMESAGDWACCLPFSTTSAYYSEWGDARDDVFDLESFYEKYPHCGTEDAPAFDLTYCSTSTPNSKLLKEYKFRSDWHEYFLNCLLFLVGTLNATNAFIHYIQKHQVNTDKISREMKELEQHHGTGFSSSGLNNGNDRKSFLGERPAAIFVEVSTFILSLPLFAMLLSVMHREQGLGSISWENMADAAQKLSGLQIALILACATYVISRVIHTWRKRKGGREADIRNKGLRKTFLSMQFLIPTFTSINAFVAIRYPVSIPLMGISVIESSDSLRIVFAAIYEPINQLSMVSLLVAMVVFLFSSISFFYTRETYASNGEGDYLWESQSCNNLVNCFFTMATFGLIGWSDDFYGASFMGNLSPVVVLNLLLFILVSVVVLNVITAILLDNFTKLRQEREQHSQSLAYNCAICGMSSTSCDLFAAKMKNGKSFRHHITLDHNMENYVLFIFHLMSKNEDDFNGAESYVKHCLDSENYNMWVPHMTSYDQQQARLIGTDDDGNKDEDASLLGNNRGLAEEGDGGLAKKHNSKMTAGDGGTSNPREEELLERSLWNENPEKQEISESIFTTTAALEAIANKDTEKSKPSNIDDAFQRQAAVKKAGGVMMKGLNLHKTSH</sequence>
<feature type="region of interest" description="Disordered" evidence="9">
    <location>
        <begin position="3871"/>
        <end position="3922"/>
    </location>
</feature>
<feature type="compositionally biased region" description="Polar residues" evidence="9">
    <location>
        <begin position="464"/>
        <end position="480"/>
    </location>
</feature>
<comment type="caution">
    <text evidence="15">The sequence shown here is derived from an EMBL/GenBank/DDBJ whole genome shotgun (WGS) entry which is preliminary data.</text>
</comment>
<proteinExistence type="predicted"/>
<evidence type="ECO:0000313" key="15">
    <source>
        <dbReference type="EMBL" id="GMI43520.1"/>
    </source>
</evidence>
<feature type="domain" description="RIH" evidence="12">
    <location>
        <begin position="719"/>
        <end position="819"/>
    </location>
</feature>
<dbReference type="OrthoDB" id="258495at2759"/>
<dbReference type="InterPro" id="IPR000699">
    <property type="entry name" value="RIH_dom"/>
</dbReference>
<feature type="transmembrane region" description="Helical" evidence="10">
    <location>
        <begin position="3570"/>
        <end position="3591"/>
    </location>
</feature>
<dbReference type="Pfam" id="PF00520">
    <property type="entry name" value="Ion_trans"/>
    <property type="match status" value="1"/>
</dbReference>
<dbReference type="Pfam" id="PF01365">
    <property type="entry name" value="RYDR_ITPR"/>
    <property type="match status" value="1"/>
</dbReference>
<feature type="transmembrane region" description="Helical" evidence="10">
    <location>
        <begin position="3459"/>
        <end position="3481"/>
    </location>
</feature>
<feature type="domain" description="Ion transport" evidence="11">
    <location>
        <begin position="3644"/>
        <end position="3775"/>
    </location>
</feature>
<evidence type="ECO:0000259" key="14">
    <source>
        <dbReference type="Pfam" id="PF08709"/>
    </source>
</evidence>
<feature type="region of interest" description="Disordered" evidence="9">
    <location>
        <begin position="2456"/>
        <end position="2495"/>
    </location>
</feature>
<feature type="transmembrane region" description="Helical" evidence="10">
    <location>
        <begin position="3612"/>
        <end position="3632"/>
    </location>
</feature>
<evidence type="ECO:0000256" key="7">
    <source>
        <dbReference type="ARBA" id="ARBA00023286"/>
    </source>
</evidence>
<keyword evidence="2" id="KW-0813">Transport</keyword>
<comment type="subcellular location">
    <subcellularLocation>
        <location evidence="1">Endomembrane system</location>
        <topology evidence="1">Multi-pass membrane protein</topology>
    </subcellularLocation>
</comment>
<dbReference type="Gene3D" id="2.80.10.50">
    <property type="match status" value="2"/>
</dbReference>
<evidence type="ECO:0000256" key="9">
    <source>
        <dbReference type="SAM" id="MobiDB-lite"/>
    </source>
</evidence>
<dbReference type="InterPro" id="IPR015925">
    <property type="entry name" value="Ryanodine_IP3_receptor"/>
</dbReference>
<dbReference type="InterPro" id="IPR013662">
    <property type="entry name" value="RIH_assoc-dom"/>
</dbReference>
<dbReference type="InterPro" id="IPR005821">
    <property type="entry name" value="Ion_trans_dom"/>
</dbReference>
<feature type="transmembrane region" description="Helical" evidence="10">
    <location>
        <begin position="3526"/>
        <end position="3550"/>
    </location>
</feature>
<accession>A0A9W7GE28</accession>
<dbReference type="Proteomes" id="UP001165065">
    <property type="component" value="Unassembled WGS sequence"/>
</dbReference>
<evidence type="ECO:0000256" key="8">
    <source>
        <dbReference type="ARBA" id="ARBA00023303"/>
    </source>
</evidence>
<evidence type="ECO:0000256" key="6">
    <source>
        <dbReference type="ARBA" id="ARBA00023136"/>
    </source>
</evidence>
<evidence type="ECO:0000256" key="4">
    <source>
        <dbReference type="ARBA" id="ARBA00022989"/>
    </source>
</evidence>
<evidence type="ECO:0000259" key="12">
    <source>
        <dbReference type="Pfam" id="PF01365"/>
    </source>
</evidence>
<dbReference type="GO" id="GO:0005262">
    <property type="term" value="F:calcium channel activity"/>
    <property type="evidence" value="ECO:0007669"/>
    <property type="project" value="InterPro"/>
</dbReference>
<keyword evidence="5" id="KW-0406">Ion transport</keyword>
<feature type="domain" description="Inositol 1,4,5-trisphosphate/ryanodine receptor" evidence="14">
    <location>
        <begin position="41"/>
        <end position="236"/>
    </location>
</feature>
<evidence type="ECO:0000256" key="1">
    <source>
        <dbReference type="ARBA" id="ARBA00004127"/>
    </source>
</evidence>
<dbReference type="PANTHER" id="PTHR13715:SF99">
    <property type="entry name" value="INOSITOL 1,4,5-TRISPHOSPHATE RECEPTOR-LIKE PROTEIN A"/>
    <property type="match status" value="1"/>
</dbReference>
<dbReference type="Gene3D" id="1.10.287.70">
    <property type="match status" value="1"/>
</dbReference>
<keyword evidence="3 10" id="KW-0812">Transmembrane</keyword>
<evidence type="ECO:0000313" key="16">
    <source>
        <dbReference type="Proteomes" id="UP001165065"/>
    </source>
</evidence>
<feature type="region of interest" description="Disordered" evidence="9">
    <location>
        <begin position="1379"/>
        <end position="1418"/>
    </location>
</feature>
<protein>
    <submittedName>
        <fullName evidence="15">Uncharacterized protein</fullName>
    </submittedName>
</protein>
<dbReference type="Pfam" id="PF08709">
    <property type="entry name" value="Ins145_P3_rec"/>
    <property type="match status" value="1"/>
</dbReference>
<feature type="compositionally biased region" description="Acidic residues" evidence="9">
    <location>
        <begin position="1379"/>
        <end position="1401"/>
    </location>
</feature>
<evidence type="ECO:0000256" key="5">
    <source>
        <dbReference type="ARBA" id="ARBA00023065"/>
    </source>
</evidence>
<dbReference type="SUPFAM" id="SSF82109">
    <property type="entry name" value="MIR domain"/>
    <property type="match status" value="1"/>
</dbReference>
<feature type="region of interest" description="Disordered" evidence="9">
    <location>
        <begin position="2572"/>
        <end position="2600"/>
    </location>
</feature>
<organism evidence="15 16">
    <name type="scientific">Triparma columacea</name>
    <dbReference type="NCBI Taxonomy" id="722753"/>
    <lineage>
        <taxon>Eukaryota</taxon>
        <taxon>Sar</taxon>
        <taxon>Stramenopiles</taxon>
        <taxon>Ochrophyta</taxon>
        <taxon>Bolidophyceae</taxon>
        <taxon>Parmales</taxon>
        <taxon>Triparmaceae</taxon>
        <taxon>Triparma</taxon>
    </lineage>
</organism>
<dbReference type="EMBL" id="BRYA01000194">
    <property type="protein sequence ID" value="GMI43520.1"/>
    <property type="molecule type" value="Genomic_DNA"/>
</dbReference>
<dbReference type="GO" id="GO:0012505">
    <property type="term" value="C:endomembrane system"/>
    <property type="evidence" value="ECO:0007669"/>
    <property type="project" value="UniProtKB-SubCell"/>
</dbReference>
<dbReference type="InterPro" id="IPR014821">
    <property type="entry name" value="Ins145_P3_rcpt"/>
</dbReference>
<dbReference type="Pfam" id="PF08454">
    <property type="entry name" value="RIH_assoc"/>
    <property type="match status" value="1"/>
</dbReference>
<feature type="compositionally biased region" description="Acidic residues" evidence="9">
    <location>
        <begin position="2469"/>
        <end position="2485"/>
    </location>
</feature>
<gene>
    <name evidence="15" type="ORF">TrCOL_g494</name>
</gene>
<feature type="domain" description="RyR/IP3R Homology associated" evidence="13">
    <location>
        <begin position="2700"/>
        <end position="2801"/>
    </location>
</feature>
<dbReference type="PANTHER" id="PTHR13715">
    <property type="entry name" value="RYANODINE RECEPTOR AND IP3 RECEPTOR"/>
    <property type="match status" value="1"/>
</dbReference>
<keyword evidence="4 10" id="KW-1133">Transmembrane helix</keyword>
<keyword evidence="8" id="KW-0407">Ion channel</keyword>
<feature type="transmembrane region" description="Helical" evidence="10">
    <location>
        <begin position="3709"/>
        <end position="3726"/>
    </location>
</feature>
<feature type="region of interest" description="Disordered" evidence="9">
    <location>
        <begin position="464"/>
        <end position="484"/>
    </location>
</feature>
<feature type="transmembrane region" description="Helical" evidence="10">
    <location>
        <begin position="3746"/>
        <end position="3765"/>
    </location>
</feature>
<evidence type="ECO:0000256" key="3">
    <source>
        <dbReference type="ARBA" id="ARBA00022692"/>
    </source>
</evidence>
<evidence type="ECO:0000256" key="2">
    <source>
        <dbReference type="ARBA" id="ARBA00022448"/>
    </source>
</evidence>
<keyword evidence="16" id="KW-1185">Reference proteome</keyword>
<evidence type="ECO:0000259" key="11">
    <source>
        <dbReference type="Pfam" id="PF00520"/>
    </source>
</evidence>
<keyword evidence="6 10" id="KW-0472">Membrane</keyword>
<dbReference type="GO" id="GO:0016020">
    <property type="term" value="C:membrane"/>
    <property type="evidence" value="ECO:0007669"/>
    <property type="project" value="InterPro"/>
</dbReference>
<evidence type="ECO:0000259" key="13">
    <source>
        <dbReference type="Pfam" id="PF08454"/>
    </source>
</evidence>
<keyword evidence="7" id="KW-1071">Ligand-gated ion channel</keyword>
<feature type="transmembrane region" description="Helical" evidence="10">
    <location>
        <begin position="3666"/>
        <end position="3688"/>
    </location>
</feature>
<dbReference type="InterPro" id="IPR036300">
    <property type="entry name" value="MIR_dom_sf"/>
</dbReference>
<name>A0A9W7GE28_9STRA</name>
<evidence type="ECO:0000256" key="10">
    <source>
        <dbReference type="SAM" id="Phobius"/>
    </source>
</evidence>
<reference evidence="16" key="1">
    <citation type="journal article" date="2023" name="Commun. Biol.">
        <title>Genome analysis of Parmales, the sister group of diatoms, reveals the evolutionary specialization of diatoms from phago-mixotrophs to photoautotrophs.</title>
        <authorList>
            <person name="Ban H."/>
            <person name="Sato S."/>
            <person name="Yoshikawa S."/>
            <person name="Yamada K."/>
            <person name="Nakamura Y."/>
            <person name="Ichinomiya M."/>
            <person name="Sato N."/>
            <person name="Blanc-Mathieu R."/>
            <person name="Endo H."/>
            <person name="Kuwata A."/>
            <person name="Ogata H."/>
        </authorList>
    </citation>
    <scope>NUCLEOTIDE SEQUENCE [LARGE SCALE GENOMIC DNA]</scope>
</reference>